<evidence type="ECO:0000256" key="2">
    <source>
        <dbReference type="SAM" id="SignalP"/>
    </source>
</evidence>
<organism evidence="3 4">
    <name type="scientific">Stieleria varia</name>
    <dbReference type="NCBI Taxonomy" id="2528005"/>
    <lineage>
        <taxon>Bacteria</taxon>
        <taxon>Pseudomonadati</taxon>
        <taxon>Planctomycetota</taxon>
        <taxon>Planctomycetia</taxon>
        <taxon>Pirellulales</taxon>
        <taxon>Pirellulaceae</taxon>
        <taxon>Stieleria</taxon>
    </lineage>
</organism>
<keyword evidence="2" id="KW-0732">Signal</keyword>
<protein>
    <recommendedName>
        <fullName evidence="5">DUF2752 domain-containing protein</fullName>
    </recommendedName>
</protein>
<feature type="transmembrane region" description="Helical" evidence="1">
    <location>
        <begin position="73"/>
        <end position="93"/>
    </location>
</feature>
<dbReference type="Pfam" id="PF10825">
    <property type="entry name" value="DUF2752"/>
    <property type="match status" value="1"/>
</dbReference>
<keyword evidence="1" id="KW-1133">Transmembrane helix</keyword>
<dbReference type="Proteomes" id="UP000320176">
    <property type="component" value="Unassembled WGS sequence"/>
</dbReference>
<evidence type="ECO:0008006" key="5">
    <source>
        <dbReference type="Google" id="ProtNLM"/>
    </source>
</evidence>
<proteinExistence type="predicted"/>
<name>A0A5C6AMC2_9BACT</name>
<feature type="chain" id="PRO_5023048313" description="DUF2752 domain-containing protein" evidence="2">
    <location>
        <begin position="25"/>
        <end position="128"/>
    </location>
</feature>
<comment type="caution">
    <text evidence="3">The sequence shown here is derived from an EMBL/GenBank/DDBJ whole genome shotgun (WGS) entry which is preliminary data.</text>
</comment>
<evidence type="ECO:0000313" key="4">
    <source>
        <dbReference type="Proteomes" id="UP000320176"/>
    </source>
</evidence>
<dbReference type="AlphaFoldDB" id="A0A5C6AMC2"/>
<accession>A0A5C6AMC2</accession>
<keyword evidence="1" id="KW-0472">Membrane</keyword>
<sequence precursor="true">MVALSLAAALIVLLLIAGSLSPSAQGLGTHQQLGLPPCSSLVMLGVRCPSCGMTTSWSYFVRGMWWQSARTNSGGFLLALGAIALIIYCLSVARRGRVPGVAAQRGIALTLFAIMVVTLTDWAIRLAQ</sequence>
<feature type="transmembrane region" description="Helical" evidence="1">
    <location>
        <begin position="105"/>
        <end position="124"/>
    </location>
</feature>
<keyword evidence="4" id="KW-1185">Reference proteome</keyword>
<evidence type="ECO:0000313" key="3">
    <source>
        <dbReference type="EMBL" id="TWU01165.1"/>
    </source>
</evidence>
<evidence type="ECO:0000256" key="1">
    <source>
        <dbReference type="SAM" id="Phobius"/>
    </source>
</evidence>
<gene>
    <name evidence="3" type="ORF">Pla52n_45370</name>
</gene>
<keyword evidence="1" id="KW-0812">Transmembrane</keyword>
<dbReference type="InterPro" id="IPR021215">
    <property type="entry name" value="DUF2752"/>
</dbReference>
<dbReference type="EMBL" id="SJPN01000005">
    <property type="protein sequence ID" value="TWU01165.1"/>
    <property type="molecule type" value="Genomic_DNA"/>
</dbReference>
<feature type="signal peptide" evidence="2">
    <location>
        <begin position="1"/>
        <end position="24"/>
    </location>
</feature>
<reference evidence="3 4" key="1">
    <citation type="submission" date="2019-02" db="EMBL/GenBank/DDBJ databases">
        <title>Deep-cultivation of Planctomycetes and their phenomic and genomic characterization uncovers novel biology.</title>
        <authorList>
            <person name="Wiegand S."/>
            <person name="Jogler M."/>
            <person name="Boedeker C."/>
            <person name="Pinto D."/>
            <person name="Vollmers J."/>
            <person name="Rivas-Marin E."/>
            <person name="Kohn T."/>
            <person name="Peeters S.H."/>
            <person name="Heuer A."/>
            <person name="Rast P."/>
            <person name="Oberbeckmann S."/>
            <person name="Bunk B."/>
            <person name="Jeske O."/>
            <person name="Meyerdierks A."/>
            <person name="Storesund J.E."/>
            <person name="Kallscheuer N."/>
            <person name="Luecker S."/>
            <person name="Lage O.M."/>
            <person name="Pohl T."/>
            <person name="Merkel B.J."/>
            <person name="Hornburger P."/>
            <person name="Mueller R.-W."/>
            <person name="Bruemmer F."/>
            <person name="Labrenz M."/>
            <person name="Spormann A.M."/>
            <person name="Op Den Camp H."/>
            <person name="Overmann J."/>
            <person name="Amann R."/>
            <person name="Jetten M.S.M."/>
            <person name="Mascher T."/>
            <person name="Medema M.H."/>
            <person name="Devos D.P."/>
            <person name="Kaster A.-K."/>
            <person name="Ovreas L."/>
            <person name="Rohde M."/>
            <person name="Galperin M.Y."/>
            <person name="Jogler C."/>
        </authorList>
    </citation>
    <scope>NUCLEOTIDE SEQUENCE [LARGE SCALE GENOMIC DNA]</scope>
    <source>
        <strain evidence="3 4">Pla52n</strain>
    </source>
</reference>